<dbReference type="PANTHER" id="PTHR34301">
    <property type="entry name" value="DNA-BINDING PROTEIN-RELATED"/>
    <property type="match status" value="1"/>
</dbReference>
<keyword evidence="2" id="KW-0067">ATP-binding</keyword>
<dbReference type="GO" id="GO:0005524">
    <property type="term" value="F:ATP binding"/>
    <property type="evidence" value="ECO:0007669"/>
    <property type="project" value="UniProtKB-KW"/>
</dbReference>
<dbReference type="Gene3D" id="1.10.8.60">
    <property type="match status" value="1"/>
</dbReference>
<evidence type="ECO:0000313" key="3">
    <source>
        <dbReference type="Proteomes" id="UP001571980"/>
    </source>
</evidence>
<accession>A0ABV4T3V5</accession>
<dbReference type="EMBL" id="JARRIG010000004">
    <property type="protein sequence ID" value="MFA4804381.1"/>
    <property type="molecule type" value="Genomic_DNA"/>
</dbReference>
<reference evidence="2 3" key="1">
    <citation type="submission" date="2023-03" db="EMBL/GenBank/DDBJ databases">
        <title>Speciation in Pyrococcus: adaptation to high temperature as a mechanism.</title>
        <authorList>
            <person name="Gu J."/>
        </authorList>
    </citation>
    <scope>NUCLEOTIDE SEQUENCE [LARGE SCALE GENOMIC DNA]</scope>
    <source>
        <strain evidence="2 3">LMOA34</strain>
    </source>
</reference>
<evidence type="ECO:0000313" key="2">
    <source>
        <dbReference type="EMBL" id="MFA4804381.1"/>
    </source>
</evidence>
<organism evidence="2 3">
    <name type="scientific">Pyrococcus kukulkanii</name>
    <dbReference type="NCBI Taxonomy" id="1609559"/>
    <lineage>
        <taxon>Archaea</taxon>
        <taxon>Methanobacteriati</taxon>
        <taxon>Methanobacteriota</taxon>
        <taxon>Thermococci</taxon>
        <taxon>Thermococcales</taxon>
        <taxon>Thermococcaceae</taxon>
        <taxon>Pyrococcus</taxon>
    </lineage>
</organism>
<dbReference type="InterPro" id="IPR027417">
    <property type="entry name" value="P-loop_NTPase"/>
</dbReference>
<proteinExistence type="predicted"/>
<name>A0ABV4T3V5_9EURY</name>
<dbReference type="Gene3D" id="1.10.10.10">
    <property type="entry name" value="Winged helix-like DNA-binding domain superfamily/Winged helix DNA-binding domain"/>
    <property type="match status" value="1"/>
</dbReference>
<evidence type="ECO:0000259" key="1">
    <source>
        <dbReference type="Pfam" id="PF01637"/>
    </source>
</evidence>
<dbReference type="PANTHER" id="PTHR34301:SF8">
    <property type="entry name" value="ATPASE DOMAIN-CONTAINING PROTEIN"/>
    <property type="match status" value="1"/>
</dbReference>
<comment type="caution">
    <text evidence="2">The sequence shown here is derived from an EMBL/GenBank/DDBJ whole genome shotgun (WGS) entry which is preliminary data.</text>
</comment>
<dbReference type="SUPFAM" id="SSF52540">
    <property type="entry name" value="P-loop containing nucleoside triphosphate hydrolases"/>
    <property type="match status" value="1"/>
</dbReference>
<dbReference type="RefSeq" id="WP_372823696.1">
    <property type="nucleotide sequence ID" value="NZ_JARRIC010000002.1"/>
</dbReference>
<dbReference type="Pfam" id="PF01637">
    <property type="entry name" value="ATPase_2"/>
    <property type="match status" value="1"/>
</dbReference>
<sequence>MFLQGPCHNREELFDREDELRTITKALKNNAWVAILGPRMAGKTSLAIVSANLMGKKTFYVNFKGAENLRDATLRILSALGRSKMKGIKRARVGPIEVEREVEKPSAILEDVLLGLKKAVVVFDEVQDIKQGVNQFLNILSLVRNTRRDVEFIFTGSAIGLMDSLLNPDPQNPLYGRSPIKIEIGPWDLQTALEFLEKGLKKCNAPFTSKELSETIEELGTLPGWLSFYGLRRCTGISHKKALEEAIGEGVKVARGELENILRNRPEWARKVLRAMAFGAKWSELLKLGPSKSGLYKFLTTLQKLYLVSKKGNLYVISDPIYRKACLEL</sequence>
<protein>
    <submittedName>
        <fullName evidence="2">ATP-binding protein</fullName>
    </submittedName>
</protein>
<dbReference type="InterPro" id="IPR036388">
    <property type="entry name" value="WH-like_DNA-bd_sf"/>
</dbReference>
<keyword evidence="2" id="KW-0547">Nucleotide-binding</keyword>
<gene>
    <name evidence="2" type="ORF">P8X34_06475</name>
</gene>
<dbReference type="InterPro" id="IPR011579">
    <property type="entry name" value="ATPase_dom"/>
</dbReference>
<dbReference type="InterPro" id="IPR036390">
    <property type="entry name" value="WH_DNA-bd_sf"/>
</dbReference>
<keyword evidence="3" id="KW-1185">Reference proteome</keyword>
<dbReference type="Gene3D" id="3.40.50.300">
    <property type="entry name" value="P-loop containing nucleotide triphosphate hydrolases"/>
    <property type="match status" value="1"/>
</dbReference>
<dbReference type="Proteomes" id="UP001571980">
    <property type="component" value="Unassembled WGS sequence"/>
</dbReference>
<feature type="domain" description="ATPase" evidence="1">
    <location>
        <begin position="13"/>
        <end position="224"/>
    </location>
</feature>
<dbReference type="SUPFAM" id="SSF46785">
    <property type="entry name" value="Winged helix' DNA-binding domain"/>
    <property type="match status" value="1"/>
</dbReference>